<reference evidence="2 3" key="1">
    <citation type="submission" date="2024-06" db="EMBL/GenBank/DDBJ databases">
        <title>Draft genome sequence of Geodermatophilus badlandi, a novel member of the Geodermatophilaceae isolated from badland sedimentary rocks in the Red desert, Wyoming, USA.</title>
        <authorList>
            <person name="Ben Tekaya S."/>
            <person name="Nouioui I."/>
            <person name="Flores G.M."/>
            <person name="Shaal M.N."/>
            <person name="Bredoire F."/>
            <person name="Basile F."/>
            <person name="Van Diepen L."/>
            <person name="Ward N.L."/>
        </authorList>
    </citation>
    <scope>NUCLEOTIDE SEQUENCE [LARGE SCALE GENOMIC DNA]</scope>
    <source>
        <strain evidence="2 3">WL48A</strain>
    </source>
</reference>
<dbReference type="SUPFAM" id="SSF54427">
    <property type="entry name" value="NTF2-like"/>
    <property type="match status" value="1"/>
</dbReference>
<dbReference type="Proteomes" id="UP001560045">
    <property type="component" value="Unassembled WGS sequence"/>
</dbReference>
<evidence type="ECO:0000259" key="1">
    <source>
        <dbReference type="Pfam" id="PF14534"/>
    </source>
</evidence>
<comment type="caution">
    <text evidence="2">The sequence shown here is derived from an EMBL/GenBank/DDBJ whole genome shotgun (WGS) entry which is preliminary data.</text>
</comment>
<sequence>MDPALSRALERVADGLAEMGAGNPGPYAACWADSTDVTLFGARGPIEKGHHAVTRTVERVGSRFGNGRLVPRYEVVEHSGDLAYTVGTEEGTVRVDGGEPRPMAIRVTHVYRRIEGDWWLVHRHADLPPPDQRDG</sequence>
<keyword evidence="3" id="KW-1185">Reference proteome</keyword>
<dbReference type="InterPro" id="IPR027843">
    <property type="entry name" value="DUF4440"/>
</dbReference>
<dbReference type="RefSeq" id="WP_369202897.1">
    <property type="nucleotide sequence ID" value="NZ_JBFNXQ010000004.1"/>
</dbReference>
<dbReference type="EMBL" id="JBFNXQ010000004">
    <property type="protein sequence ID" value="MEX5717252.1"/>
    <property type="molecule type" value="Genomic_DNA"/>
</dbReference>
<feature type="domain" description="DUF4440" evidence="1">
    <location>
        <begin position="16"/>
        <end position="120"/>
    </location>
</feature>
<name>A0ABV3X9Z8_9ACTN</name>
<evidence type="ECO:0000313" key="3">
    <source>
        <dbReference type="Proteomes" id="UP001560045"/>
    </source>
</evidence>
<protein>
    <submittedName>
        <fullName evidence="2">DUF4440 domain-containing protein</fullName>
    </submittedName>
</protein>
<accession>A0ABV3X9Z8</accession>
<gene>
    <name evidence="2" type="ORF">ABQ292_02585</name>
</gene>
<dbReference type="InterPro" id="IPR032710">
    <property type="entry name" value="NTF2-like_dom_sf"/>
</dbReference>
<proteinExistence type="predicted"/>
<dbReference type="Pfam" id="PF14534">
    <property type="entry name" value="DUF4440"/>
    <property type="match status" value="1"/>
</dbReference>
<evidence type="ECO:0000313" key="2">
    <source>
        <dbReference type="EMBL" id="MEX5717252.1"/>
    </source>
</evidence>
<organism evidence="2 3">
    <name type="scientific">Geodermatophilus maliterrae</name>
    <dbReference type="NCBI Taxonomy" id="3162531"/>
    <lineage>
        <taxon>Bacteria</taxon>
        <taxon>Bacillati</taxon>
        <taxon>Actinomycetota</taxon>
        <taxon>Actinomycetes</taxon>
        <taxon>Geodermatophilales</taxon>
        <taxon>Geodermatophilaceae</taxon>
        <taxon>Geodermatophilus</taxon>
    </lineage>
</organism>
<dbReference type="Gene3D" id="3.10.450.50">
    <property type="match status" value="1"/>
</dbReference>